<accession>A0A7W9Y8I4</accession>
<sequence length="47" mass="5157">MQLRLAARSLDPCLVGRLEGGRCVGFLVRRSDGDPNIVEAYRALNVV</sequence>
<reference evidence="1 2" key="1">
    <citation type="submission" date="2020-08" db="EMBL/GenBank/DDBJ databases">
        <title>Genomic Encyclopedia of Type Strains, Phase IV (KMG-IV): sequencing the most valuable type-strain genomes for metagenomic binning, comparative biology and taxonomic classification.</title>
        <authorList>
            <person name="Goeker M."/>
        </authorList>
    </citation>
    <scope>NUCLEOTIDE SEQUENCE [LARGE SCALE GENOMIC DNA]</scope>
    <source>
        <strain evidence="1 2">DSM 100734</strain>
    </source>
</reference>
<evidence type="ECO:0000313" key="1">
    <source>
        <dbReference type="EMBL" id="MBB6163951.1"/>
    </source>
</evidence>
<keyword evidence="2" id="KW-1185">Reference proteome</keyword>
<comment type="caution">
    <text evidence="1">The sequence shown here is derived from an EMBL/GenBank/DDBJ whole genome shotgun (WGS) entry which is preliminary data.</text>
</comment>
<dbReference type="Proteomes" id="UP000547879">
    <property type="component" value="Unassembled WGS sequence"/>
</dbReference>
<proteinExistence type="predicted"/>
<dbReference type="EMBL" id="JACHEG010000004">
    <property type="protein sequence ID" value="MBB6163951.1"/>
    <property type="molecule type" value="Genomic_DNA"/>
</dbReference>
<name>A0A7W9Y8I4_9HYPH</name>
<gene>
    <name evidence="1" type="ORF">HNQ72_003792</name>
</gene>
<dbReference type="AlphaFoldDB" id="A0A7W9Y8I4"/>
<protein>
    <submittedName>
        <fullName evidence="1">Uncharacterized protein</fullName>
    </submittedName>
</protein>
<organism evidence="1 2">
    <name type="scientific">Rhizobium wenxiniae</name>
    <dbReference type="NCBI Taxonomy" id="1737357"/>
    <lineage>
        <taxon>Bacteria</taxon>
        <taxon>Pseudomonadati</taxon>
        <taxon>Pseudomonadota</taxon>
        <taxon>Alphaproteobacteria</taxon>
        <taxon>Hyphomicrobiales</taxon>
        <taxon>Rhizobiaceae</taxon>
        <taxon>Rhizobium/Agrobacterium group</taxon>
        <taxon>Rhizobium</taxon>
    </lineage>
</organism>
<evidence type="ECO:0000313" key="2">
    <source>
        <dbReference type="Proteomes" id="UP000547879"/>
    </source>
</evidence>